<feature type="domain" description="DYW" evidence="4">
    <location>
        <begin position="634"/>
        <end position="726"/>
    </location>
</feature>
<dbReference type="PROSITE" id="PS51375">
    <property type="entry name" value="PPR"/>
    <property type="match status" value="4"/>
</dbReference>
<dbReference type="SUPFAM" id="SSF48452">
    <property type="entry name" value="TPR-like"/>
    <property type="match status" value="1"/>
</dbReference>
<dbReference type="InterPro" id="IPR011990">
    <property type="entry name" value="TPR-like_helical_dom_sf"/>
</dbReference>
<dbReference type="FunFam" id="1.25.40.10:FF:000348">
    <property type="entry name" value="Pentatricopeptide repeat-containing protein chloroplastic"/>
    <property type="match status" value="1"/>
</dbReference>
<dbReference type="Pfam" id="PF20431">
    <property type="entry name" value="E_motif"/>
    <property type="match status" value="1"/>
</dbReference>
<dbReference type="Gene3D" id="1.25.40.10">
    <property type="entry name" value="Tetratricopeptide repeat domain"/>
    <property type="match status" value="4"/>
</dbReference>
<dbReference type="FunFam" id="1.25.40.10:FF:000325">
    <property type="entry name" value="Pentatricopeptide repeat-containing protein At4g14820"/>
    <property type="match status" value="1"/>
</dbReference>
<comment type="caution">
    <text evidence="5">The sequence shown here is derived from an EMBL/GenBank/DDBJ whole genome shotgun (WGS) entry which is preliminary data.</text>
</comment>
<evidence type="ECO:0000256" key="1">
    <source>
        <dbReference type="ARBA" id="ARBA00006643"/>
    </source>
</evidence>
<dbReference type="EMBL" id="CAUOFW020002525">
    <property type="protein sequence ID" value="CAK9154392.1"/>
    <property type="molecule type" value="Genomic_DNA"/>
</dbReference>
<feature type="repeat" description="PPR" evidence="3">
    <location>
        <begin position="287"/>
        <end position="317"/>
    </location>
</feature>
<organism evidence="5 6">
    <name type="scientific">Ilex paraguariensis</name>
    <name type="common">yerba mate</name>
    <dbReference type="NCBI Taxonomy" id="185542"/>
    <lineage>
        <taxon>Eukaryota</taxon>
        <taxon>Viridiplantae</taxon>
        <taxon>Streptophyta</taxon>
        <taxon>Embryophyta</taxon>
        <taxon>Tracheophyta</taxon>
        <taxon>Spermatophyta</taxon>
        <taxon>Magnoliopsida</taxon>
        <taxon>eudicotyledons</taxon>
        <taxon>Gunneridae</taxon>
        <taxon>Pentapetalae</taxon>
        <taxon>asterids</taxon>
        <taxon>campanulids</taxon>
        <taxon>Aquifoliales</taxon>
        <taxon>Aquifoliaceae</taxon>
        <taxon>Ilex</taxon>
    </lineage>
</organism>
<accession>A0ABC8SII5</accession>
<dbReference type="AlphaFoldDB" id="A0ABC8SII5"/>
<evidence type="ECO:0000256" key="2">
    <source>
        <dbReference type="ARBA" id="ARBA00022737"/>
    </source>
</evidence>
<evidence type="ECO:0000259" key="4">
    <source>
        <dbReference type="Pfam" id="PF14432"/>
    </source>
</evidence>
<dbReference type="Pfam" id="PF13041">
    <property type="entry name" value="PPR_2"/>
    <property type="match status" value="3"/>
</dbReference>
<proteinExistence type="inferred from homology"/>
<keyword evidence="6" id="KW-1185">Reference proteome</keyword>
<comment type="similarity">
    <text evidence="1">Belongs to the PPR family. PCMP-H subfamily.</text>
</comment>
<protein>
    <recommendedName>
        <fullName evidence="4">DYW domain-containing protein</fullName>
    </recommendedName>
</protein>
<dbReference type="FunFam" id="1.25.40.10:FF:000427">
    <property type="entry name" value="Pentatricopeptide repeat-containing protein chloroplastic"/>
    <property type="match status" value="1"/>
</dbReference>
<name>A0ABC8SII5_9AQUA</name>
<feature type="repeat" description="PPR" evidence="3">
    <location>
        <begin position="318"/>
        <end position="352"/>
    </location>
</feature>
<dbReference type="PANTHER" id="PTHR47926">
    <property type="entry name" value="PENTATRICOPEPTIDE REPEAT-CONTAINING PROTEIN"/>
    <property type="match status" value="1"/>
</dbReference>
<dbReference type="InterPro" id="IPR032867">
    <property type="entry name" value="DYW_dom"/>
</dbReference>
<dbReference type="Proteomes" id="UP001642360">
    <property type="component" value="Unassembled WGS sequence"/>
</dbReference>
<feature type="repeat" description="PPR" evidence="3">
    <location>
        <begin position="419"/>
        <end position="453"/>
    </location>
</feature>
<evidence type="ECO:0000313" key="6">
    <source>
        <dbReference type="Proteomes" id="UP001642360"/>
    </source>
</evidence>
<dbReference type="Pfam" id="PF01535">
    <property type="entry name" value="PPR"/>
    <property type="match status" value="1"/>
</dbReference>
<evidence type="ECO:0000313" key="5">
    <source>
        <dbReference type="EMBL" id="CAK9154392.1"/>
    </source>
</evidence>
<evidence type="ECO:0000256" key="3">
    <source>
        <dbReference type="PROSITE-ProRule" id="PRU00708"/>
    </source>
</evidence>
<feature type="repeat" description="PPR" evidence="3">
    <location>
        <begin position="186"/>
        <end position="220"/>
    </location>
</feature>
<dbReference type="InterPro" id="IPR002885">
    <property type="entry name" value="PPR_rpt"/>
</dbReference>
<gene>
    <name evidence="5" type="ORF">ILEXP_LOCUS22711</name>
</gene>
<dbReference type="Pfam" id="PF14432">
    <property type="entry name" value="DYW_deaminase"/>
    <property type="match status" value="1"/>
</dbReference>
<reference evidence="5 6" key="1">
    <citation type="submission" date="2024-02" db="EMBL/GenBank/DDBJ databases">
        <authorList>
            <person name="Vignale AGUSTIN F."/>
            <person name="Sosa J E."/>
            <person name="Modenutti C."/>
        </authorList>
    </citation>
    <scope>NUCLEOTIDE SEQUENCE [LARGE SCALE GENOMIC DNA]</scope>
</reference>
<keyword evidence="2" id="KW-0677">Repeat</keyword>
<dbReference type="InterPro" id="IPR046848">
    <property type="entry name" value="E_motif"/>
</dbReference>
<dbReference type="InterPro" id="IPR046960">
    <property type="entry name" value="PPR_At4g14850-like_plant"/>
</dbReference>
<dbReference type="PANTHER" id="PTHR47926:SF347">
    <property type="entry name" value="PENTATRICOPEPTIDE REPEAT-CONTAINING PROTEIN"/>
    <property type="match status" value="1"/>
</dbReference>
<dbReference type="NCBIfam" id="TIGR00756">
    <property type="entry name" value="PPR"/>
    <property type="match status" value="5"/>
</dbReference>
<sequence>MATITQPISPFPFHPTPTTLHHHYTQLSTVLTYATSLSHLKQIHAQIIRSHLDRSNSLLLKLVLSSSTSSLDYAVSVFKTMYKPEAHLCNKFLRELSRSDEPEKTLLVYENMRREGLVVDRFSIPPLLKAASRVLGLSEGMEIHGLASRLGFDSDPFVQTALIGMYAACGQIQEARLMFDKMSYRDVVTWDIMIDGYCQNNCFAEVLLLFEEMKRSTVELDGRIFSTILSACGRAGNLDFGRVIHEFIVENNIGLDSHLESALVTMYAGCGSMDVAQSLYNRLSPKNVVVSTAMVSGYSKLGQVEAARLIFNEMDKKDLVCWSAMISGYAESDQPQEALKLFNEMQVSGIKPDQVNMLSVISACANLGALDQAKWIHMFVDKTAFGEALPINNALIDMYAKCGSLQGAREVFSRMRRRNVISWTSLISAFAMHGDADSALQLFDQMKTEDIEPNWVTFVGVLYACSHAGLVKEGRKIFASMVNEYNISPKHEHYGCMVDLYGRANLLREALEVVETMHLAPNIVIWGSLMAACRIHGELELGEFAAKQLLELDPDHDGAHVLLSNIYARERRWDNVGEVRTLMKDRGISKERGYSRVELKNEIHEFLMADKNHQEAEKIYWKLDEVVSKLKLVGYAPNTWGVLIDLNEEEKREVVLWHSEKLALCYGLIKAERGSCIRIIKNLRICEDCHNFMKLASKVYEREIVVRDRTRFHHYRDGVCSCKDYW</sequence>